<dbReference type="EC" id="2.7.1.107" evidence="14"/>
<keyword evidence="10" id="KW-0443">Lipid metabolism</keyword>
<evidence type="ECO:0000259" key="13">
    <source>
        <dbReference type="PROSITE" id="PS50146"/>
    </source>
</evidence>
<evidence type="ECO:0000256" key="11">
    <source>
        <dbReference type="ARBA" id="ARBA00023209"/>
    </source>
</evidence>
<dbReference type="Proteomes" id="UP000517916">
    <property type="component" value="Unassembled WGS sequence"/>
</dbReference>
<dbReference type="NCBIfam" id="TIGR00147">
    <property type="entry name" value="YegS/Rv2252/BmrU family lipid kinase"/>
    <property type="match status" value="1"/>
</dbReference>
<dbReference type="Gene3D" id="3.40.50.10330">
    <property type="entry name" value="Probable inorganic polyphosphate/atp-NAD kinase, domain 1"/>
    <property type="match status" value="1"/>
</dbReference>
<evidence type="ECO:0000256" key="7">
    <source>
        <dbReference type="ARBA" id="ARBA00022777"/>
    </source>
</evidence>
<dbReference type="EMBL" id="JACJID010000004">
    <property type="protein sequence ID" value="MBA8928356.1"/>
    <property type="molecule type" value="Genomic_DNA"/>
</dbReference>
<keyword evidence="12" id="KW-1208">Phospholipid metabolism</keyword>
<dbReference type="PANTHER" id="PTHR12358">
    <property type="entry name" value="SPHINGOSINE KINASE"/>
    <property type="match status" value="1"/>
</dbReference>
<evidence type="ECO:0000256" key="6">
    <source>
        <dbReference type="ARBA" id="ARBA00022741"/>
    </source>
</evidence>
<evidence type="ECO:0000256" key="4">
    <source>
        <dbReference type="ARBA" id="ARBA00022679"/>
    </source>
</evidence>
<dbReference type="InterPro" id="IPR045540">
    <property type="entry name" value="YegS/DAGK_C"/>
</dbReference>
<dbReference type="GO" id="GO:0004143">
    <property type="term" value="F:ATP-dependent diacylglycerol kinase activity"/>
    <property type="evidence" value="ECO:0007669"/>
    <property type="project" value="UniProtKB-EC"/>
</dbReference>
<evidence type="ECO:0000256" key="9">
    <source>
        <dbReference type="ARBA" id="ARBA00022842"/>
    </source>
</evidence>
<dbReference type="InterPro" id="IPR017438">
    <property type="entry name" value="ATP-NAD_kinase_N"/>
</dbReference>
<keyword evidence="15" id="KW-1185">Reference proteome</keyword>
<keyword evidence="4 14" id="KW-0808">Transferase</keyword>
<dbReference type="InterPro" id="IPR001206">
    <property type="entry name" value="Diacylglycerol_kinase_cat_dom"/>
</dbReference>
<keyword evidence="11" id="KW-0594">Phospholipid biosynthesis</keyword>
<feature type="domain" description="DAGKc" evidence="13">
    <location>
        <begin position="1"/>
        <end position="126"/>
    </location>
</feature>
<keyword evidence="9" id="KW-0460">Magnesium</keyword>
<evidence type="ECO:0000313" key="15">
    <source>
        <dbReference type="Proteomes" id="UP000517916"/>
    </source>
</evidence>
<keyword evidence="3" id="KW-0444">Lipid biosynthesis</keyword>
<dbReference type="PANTHER" id="PTHR12358:SF106">
    <property type="entry name" value="LIPID KINASE YEGS"/>
    <property type="match status" value="1"/>
</dbReference>
<evidence type="ECO:0000256" key="1">
    <source>
        <dbReference type="ARBA" id="ARBA00001946"/>
    </source>
</evidence>
<gene>
    <name evidence="14" type="ORF">BC739_005573</name>
</gene>
<dbReference type="SUPFAM" id="SSF111331">
    <property type="entry name" value="NAD kinase/diacylglycerol kinase-like"/>
    <property type="match status" value="1"/>
</dbReference>
<evidence type="ECO:0000256" key="5">
    <source>
        <dbReference type="ARBA" id="ARBA00022723"/>
    </source>
</evidence>
<protein>
    <submittedName>
        <fullName evidence="14">Diacylglycerol kinase (ATP)</fullName>
        <ecNumber evidence="14">2.7.1.107</ecNumber>
    </submittedName>
</protein>
<dbReference type="PROSITE" id="PS50146">
    <property type="entry name" value="DAGK"/>
    <property type="match status" value="1"/>
</dbReference>
<reference evidence="14 15" key="1">
    <citation type="submission" date="2020-08" db="EMBL/GenBank/DDBJ databases">
        <title>Genomic Encyclopedia of Archaeal and Bacterial Type Strains, Phase II (KMG-II): from individual species to whole genera.</title>
        <authorList>
            <person name="Goeker M."/>
        </authorList>
    </citation>
    <scope>NUCLEOTIDE SEQUENCE [LARGE SCALE GENOMIC DNA]</scope>
    <source>
        <strain evidence="14 15">DSM 43850</strain>
    </source>
</reference>
<dbReference type="RefSeq" id="WP_182838856.1">
    <property type="nucleotide sequence ID" value="NZ_BAAABQ010000073.1"/>
</dbReference>
<dbReference type="InterPro" id="IPR005218">
    <property type="entry name" value="Diacylglycerol/lipid_kinase"/>
</dbReference>
<dbReference type="Pfam" id="PF19279">
    <property type="entry name" value="YegS_C"/>
    <property type="match status" value="1"/>
</dbReference>
<keyword evidence="6" id="KW-0547">Nucleotide-binding</keyword>
<keyword evidence="8" id="KW-0067">ATP-binding</keyword>
<organism evidence="14 15">
    <name type="scientific">Kutzneria viridogrisea</name>
    <dbReference type="NCBI Taxonomy" id="47990"/>
    <lineage>
        <taxon>Bacteria</taxon>
        <taxon>Bacillati</taxon>
        <taxon>Actinomycetota</taxon>
        <taxon>Actinomycetes</taxon>
        <taxon>Pseudonocardiales</taxon>
        <taxon>Pseudonocardiaceae</taxon>
        <taxon>Kutzneria</taxon>
    </lineage>
</organism>
<comment type="cofactor">
    <cofactor evidence="1">
        <name>Mg(2+)</name>
        <dbReference type="ChEBI" id="CHEBI:18420"/>
    </cofactor>
</comment>
<keyword evidence="5" id="KW-0479">Metal-binding</keyword>
<dbReference type="Pfam" id="PF00781">
    <property type="entry name" value="DAGK_cat"/>
    <property type="match status" value="1"/>
</dbReference>
<proteinExistence type="inferred from homology"/>
<evidence type="ECO:0000256" key="12">
    <source>
        <dbReference type="ARBA" id="ARBA00023264"/>
    </source>
</evidence>
<dbReference type="Gene3D" id="2.60.200.40">
    <property type="match status" value="1"/>
</dbReference>
<accession>A0ABR6BNY2</accession>
<evidence type="ECO:0000313" key="14">
    <source>
        <dbReference type="EMBL" id="MBA8928356.1"/>
    </source>
</evidence>
<evidence type="ECO:0000256" key="2">
    <source>
        <dbReference type="ARBA" id="ARBA00005983"/>
    </source>
</evidence>
<comment type="caution">
    <text evidence="14">The sequence shown here is derived from an EMBL/GenBank/DDBJ whole genome shotgun (WGS) entry which is preliminary data.</text>
</comment>
<evidence type="ECO:0000256" key="3">
    <source>
        <dbReference type="ARBA" id="ARBA00022516"/>
    </source>
</evidence>
<comment type="similarity">
    <text evidence="2">Belongs to the diacylglycerol/lipid kinase family.</text>
</comment>
<keyword evidence="7 14" id="KW-0418">Kinase</keyword>
<dbReference type="InterPro" id="IPR050187">
    <property type="entry name" value="Lipid_Phosphate_FormReg"/>
</dbReference>
<name>A0ABR6BNY2_9PSEU</name>
<evidence type="ECO:0000256" key="10">
    <source>
        <dbReference type="ARBA" id="ARBA00023098"/>
    </source>
</evidence>
<dbReference type="InterPro" id="IPR016064">
    <property type="entry name" value="NAD/diacylglycerol_kinase_sf"/>
</dbReference>
<sequence length="286" mass="30071">MRIALLVCPASGLGAAGRVAGTVAACLRQISPDVQPFVARDAEGTARFAHEAVTGGADVLAVLGGDGAAHAAVQACAGSQTALAIIPAGTGNDFARAFSLSLDGVDEALRQGSRRQVDLGRVRGGAWFGTVLCAGFDSRVNERANQLRWPRGPRRYDLAVLAEIAQLRADPLVVRTEHESLELDATLIAVGNTPYYGGGIPVCPDADPADGLLDVTIARRVGRGQLVRILPQLRAGRHTDHPAVTTLRARSLTIEGNDWVGYADGERQRELPLHLDCVPNALTLVA</sequence>
<evidence type="ECO:0000256" key="8">
    <source>
        <dbReference type="ARBA" id="ARBA00022840"/>
    </source>
</evidence>